<name>A0A9D4JAU5_DREPO</name>
<protein>
    <recommendedName>
        <fullName evidence="4">C3H1-type domain-containing protein</fullName>
    </recommendedName>
</protein>
<comment type="caution">
    <text evidence="2">The sequence shown here is derived from an EMBL/GenBank/DDBJ whole genome shotgun (WGS) entry which is preliminary data.</text>
</comment>
<dbReference type="PANTHER" id="PTHR35558:SF1">
    <property type="entry name" value="ENDONUCLEASE_EXONUCLEASE_PHOSPHATASE DOMAIN-CONTAINING PROTEIN"/>
    <property type="match status" value="1"/>
</dbReference>
<dbReference type="EMBL" id="JAIWYP010000007">
    <property type="protein sequence ID" value="KAH3801708.1"/>
    <property type="molecule type" value="Genomic_DNA"/>
</dbReference>
<reference evidence="2" key="1">
    <citation type="journal article" date="2019" name="bioRxiv">
        <title>The Genome of the Zebra Mussel, Dreissena polymorpha: A Resource for Invasive Species Research.</title>
        <authorList>
            <person name="McCartney M.A."/>
            <person name="Auch B."/>
            <person name="Kono T."/>
            <person name="Mallez S."/>
            <person name="Zhang Y."/>
            <person name="Obille A."/>
            <person name="Becker A."/>
            <person name="Abrahante J.E."/>
            <person name="Garbe J."/>
            <person name="Badalamenti J.P."/>
            <person name="Herman A."/>
            <person name="Mangelson H."/>
            <person name="Liachko I."/>
            <person name="Sullivan S."/>
            <person name="Sone E.D."/>
            <person name="Koren S."/>
            <person name="Silverstein K.A.T."/>
            <person name="Beckman K.B."/>
            <person name="Gohl D.M."/>
        </authorList>
    </citation>
    <scope>NUCLEOTIDE SEQUENCE</scope>
    <source>
        <strain evidence="2">Duluth1</strain>
        <tissue evidence="2">Whole animal</tissue>
    </source>
</reference>
<dbReference type="EMBL" id="JAIWYP010000007">
    <property type="protein sequence ID" value="KAH3801707.1"/>
    <property type="molecule type" value="Genomic_DNA"/>
</dbReference>
<evidence type="ECO:0008006" key="4">
    <source>
        <dbReference type="Google" id="ProtNLM"/>
    </source>
</evidence>
<sequence length="147" mass="17295">MRPDKVQEILHYMWTIRECASRQGGFAGREYDEQFHLRQALHPTSWASINNDLWWRCVQTRAPERQGTPKANNLCHHLNEGHCMWPNCRFTHACSECGSRHPVINCPLRLRPISVAGAPRFQRVRGFHRFRPRPQLRGNNRGTPNRF</sequence>
<dbReference type="AlphaFoldDB" id="A0A9D4JAU5"/>
<proteinExistence type="predicted"/>
<dbReference type="Proteomes" id="UP000828390">
    <property type="component" value="Unassembled WGS sequence"/>
</dbReference>
<evidence type="ECO:0000313" key="3">
    <source>
        <dbReference type="Proteomes" id="UP000828390"/>
    </source>
</evidence>
<keyword evidence="3" id="KW-1185">Reference proteome</keyword>
<organism evidence="2 3">
    <name type="scientific">Dreissena polymorpha</name>
    <name type="common">Zebra mussel</name>
    <name type="synonym">Mytilus polymorpha</name>
    <dbReference type="NCBI Taxonomy" id="45954"/>
    <lineage>
        <taxon>Eukaryota</taxon>
        <taxon>Metazoa</taxon>
        <taxon>Spiralia</taxon>
        <taxon>Lophotrochozoa</taxon>
        <taxon>Mollusca</taxon>
        <taxon>Bivalvia</taxon>
        <taxon>Autobranchia</taxon>
        <taxon>Heteroconchia</taxon>
        <taxon>Euheterodonta</taxon>
        <taxon>Imparidentia</taxon>
        <taxon>Neoheterodontei</taxon>
        <taxon>Myida</taxon>
        <taxon>Dreissenoidea</taxon>
        <taxon>Dreissenidae</taxon>
        <taxon>Dreissena</taxon>
    </lineage>
</organism>
<reference evidence="2" key="2">
    <citation type="submission" date="2020-11" db="EMBL/GenBank/DDBJ databases">
        <authorList>
            <person name="McCartney M.A."/>
            <person name="Auch B."/>
            <person name="Kono T."/>
            <person name="Mallez S."/>
            <person name="Becker A."/>
            <person name="Gohl D.M."/>
            <person name="Silverstein K.A.T."/>
            <person name="Koren S."/>
            <person name="Bechman K.B."/>
            <person name="Herman A."/>
            <person name="Abrahante J.E."/>
            <person name="Garbe J."/>
        </authorList>
    </citation>
    <scope>NUCLEOTIDE SEQUENCE</scope>
    <source>
        <strain evidence="2">Duluth1</strain>
        <tissue evidence="2">Whole animal</tissue>
    </source>
</reference>
<evidence type="ECO:0000313" key="1">
    <source>
        <dbReference type="EMBL" id="KAH3801707.1"/>
    </source>
</evidence>
<evidence type="ECO:0000313" key="2">
    <source>
        <dbReference type="EMBL" id="KAH3801708.1"/>
    </source>
</evidence>
<gene>
    <name evidence="1" type="ORF">DPMN_155368</name>
    <name evidence="2" type="ORF">DPMN_155369</name>
</gene>
<accession>A0A9D4JAU5</accession>
<dbReference type="PANTHER" id="PTHR35558">
    <property type="entry name" value="SGNH_HYDRO DOMAIN-CONTAINING PROTEIN"/>
    <property type="match status" value="1"/>
</dbReference>